<comment type="similarity">
    <text evidence="2 5">Belongs to the aldose epimerase family.</text>
</comment>
<keyword evidence="3 5" id="KW-0413">Isomerase</keyword>
<comment type="caution">
    <text evidence="6">The sequence shown here is derived from an EMBL/GenBank/DDBJ whole genome shotgun (WGS) entry which is preliminary data.</text>
</comment>
<dbReference type="PANTHER" id="PTHR10091">
    <property type="entry name" value="ALDOSE-1-EPIMERASE"/>
    <property type="match status" value="1"/>
</dbReference>
<evidence type="ECO:0000313" key="7">
    <source>
        <dbReference type="Proteomes" id="UP001595555"/>
    </source>
</evidence>
<dbReference type="Gene3D" id="2.70.98.10">
    <property type="match status" value="1"/>
</dbReference>
<evidence type="ECO:0000256" key="5">
    <source>
        <dbReference type="PIRNR" id="PIRNR005096"/>
    </source>
</evidence>
<dbReference type="InterPro" id="IPR011013">
    <property type="entry name" value="Gal_mutarotase_sf_dom"/>
</dbReference>
<dbReference type="SUPFAM" id="SSF74650">
    <property type="entry name" value="Galactose mutarotase-like"/>
    <property type="match status" value="1"/>
</dbReference>
<accession>A0ABV7FK30</accession>
<protein>
    <recommendedName>
        <fullName evidence="5">Aldose 1-epimerase</fullName>
        <ecNumber evidence="5">5.1.3.3</ecNumber>
    </recommendedName>
</protein>
<dbReference type="InterPro" id="IPR047215">
    <property type="entry name" value="Galactose_mutarotase-like"/>
</dbReference>
<dbReference type="CDD" id="cd09019">
    <property type="entry name" value="galactose_mutarotase_like"/>
    <property type="match status" value="1"/>
</dbReference>
<dbReference type="InterPro" id="IPR014718">
    <property type="entry name" value="GH-type_carb-bd"/>
</dbReference>
<comment type="pathway">
    <text evidence="1 5">Carbohydrate metabolism; hexose metabolism.</text>
</comment>
<dbReference type="Pfam" id="PF01263">
    <property type="entry name" value="Aldose_epim"/>
    <property type="match status" value="1"/>
</dbReference>
<dbReference type="GO" id="GO:0016853">
    <property type="term" value="F:isomerase activity"/>
    <property type="evidence" value="ECO:0007669"/>
    <property type="project" value="UniProtKB-KW"/>
</dbReference>
<keyword evidence="4 5" id="KW-0119">Carbohydrate metabolism</keyword>
<keyword evidence="7" id="KW-1185">Reference proteome</keyword>
<dbReference type="EC" id="5.1.3.3" evidence="5"/>
<dbReference type="PIRSF" id="PIRSF005096">
    <property type="entry name" value="GALM"/>
    <property type="match status" value="1"/>
</dbReference>
<dbReference type="Proteomes" id="UP001595555">
    <property type="component" value="Unassembled WGS sequence"/>
</dbReference>
<evidence type="ECO:0000256" key="3">
    <source>
        <dbReference type="ARBA" id="ARBA00023235"/>
    </source>
</evidence>
<evidence type="ECO:0000256" key="4">
    <source>
        <dbReference type="ARBA" id="ARBA00023277"/>
    </source>
</evidence>
<organism evidence="6 7">
    <name type="scientific">Cellvibrio fontiphilus</name>
    <dbReference type="NCBI Taxonomy" id="1815559"/>
    <lineage>
        <taxon>Bacteria</taxon>
        <taxon>Pseudomonadati</taxon>
        <taxon>Pseudomonadota</taxon>
        <taxon>Gammaproteobacteria</taxon>
        <taxon>Cellvibrionales</taxon>
        <taxon>Cellvibrionaceae</taxon>
        <taxon>Cellvibrio</taxon>
    </lineage>
</organism>
<name>A0ABV7FK30_9GAMM</name>
<dbReference type="NCBIfam" id="NF008277">
    <property type="entry name" value="PRK11055.1"/>
    <property type="match status" value="1"/>
</dbReference>
<dbReference type="EMBL" id="JBHRTF010000004">
    <property type="protein sequence ID" value="MFC3116183.1"/>
    <property type="molecule type" value="Genomic_DNA"/>
</dbReference>
<proteinExistence type="inferred from homology"/>
<dbReference type="PANTHER" id="PTHR10091:SF0">
    <property type="entry name" value="GALACTOSE MUTAROTASE"/>
    <property type="match status" value="1"/>
</dbReference>
<dbReference type="InterPro" id="IPR015443">
    <property type="entry name" value="Aldose_1-epimerase"/>
</dbReference>
<dbReference type="RefSeq" id="WP_378119204.1">
    <property type="nucleotide sequence ID" value="NZ_JBHRTF010000004.1"/>
</dbReference>
<dbReference type="InterPro" id="IPR008183">
    <property type="entry name" value="Aldose_1/G6P_1-epimerase"/>
</dbReference>
<comment type="catalytic activity">
    <reaction evidence="5">
        <text>alpha-D-glucose = beta-D-glucose</text>
        <dbReference type="Rhea" id="RHEA:10264"/>
        <dbReference type="ChEBI" id="CHEBI:15903"/>
        <dbReference type="ChEBI" id="CHEBI:17925"/>
        <dbReference type="EC" id="5.1.3.3"/>
    </reaction>
</comment>
<reference evidence="7" key="1">
    <citation type="journal article" date="2019" name="Int. J. Syst. Evol. Microbiol.">
        <title>The Global Catalogue of Microorganisms (GCM) 10K type strain sequencing project: providing services to taxonomists for standard genome sequencing and annotation.</title>
        <authorList>
            <consortium name="The Broad Institute Genomics Platform"/>
            <consortium name="The Broad Institute Genome Sequencing Center for Infectious Disease"/>
            <person name="Wu L."/>
            <person name="Ma J."/>
        </authorList>
    </citation>
    <scope>NUCLEOTIDE SEQUENCE [LARGE SCALE GENOMIC DNA]</scope>
    <source>
        <strain evidence="7">KCTC 52237</strain>
    </source>
</reference>
<evidence type="ECO:0000256" key="2">
    <source>
        <dbReference type="ARBA" id="ARBA00006206"/>
    </source>
</evidence>
<evidence type="ECO:0000256" key="1">
    <source>
        <dbReference type="ARBA" id="ARBA00005028"/>
    </source>
</evidence>
<sequence>MTTSITTTENTSANNAISQKLFGTTPAGEAVTEFTLTNNLGSKIKIITLGGIITEWHMRDKKGALADVVLGFDSLDPYLKVGPYFGAIIGRVGNRIANAQFTLDGETYQLTANNGTNNLHGGPQGFDKKVWSATTAQDANGPMLKLHLLSEDGDQGFPGNLNVTVTYQFTHKDELIVDCVATTDKATPVNLTQHSYFNLAGIGTEAGATILNHKAQIFADHINAVNQAAIPVGEPMPVAGTPFDFRAPRLIGEFINADHEQIHNGLGYDHNFIINQKTYKELTLAARVEEETSGRVLEVFTKEPGVQFYSGNFLDGSLTGKGVTYQKRSGFCLEPQHHPDSINQPQFPSIVLRPGEQYKTRTIFKLSVK</sequence>
<evidence type="ECO:0000313" key="6">
    <source>
        <dbReference type="EMBL" id="MFC3116183.1"/>
    </source>
</evidence>
<gene>
    <name evidence="6" type="ORF">ACFODX_11490</name>
</gene>